<proteinExistence type="predicted"/>
<dbReference type="EMBL" id="CP144749">
    <property type="protein sequence ID" value="WVZ74946.1"/>
    <property type="molecule type" value="Genomic_DNA"/>
</dbReference>
<dbReference type="Proteomes" id="UP001341281">
    <property type="component" value="Chromosome 05"/>
</dbReference>
<keyword evidence="3" id="KW-1185">Reference proteome</keyword>
<organism evidence="2 3">
    <name type="scientific">Paspalum notatum var. saurae</name>
    <dbReference type="NCBI Taxonomy" id="547442"/>
    <lineage>
        <taxon>Eukaryota</taxon>
        <taxon>Viridiplantae</taxon>
        <taxon>Streptophyta</taxon>
        <taxon>Embryophyta</taxon>
        <taxon>Tracheophyta</taxon>
        <taxon>Spermatophyta</taxon>
        <taxon>Magnoliopsida</taxon>
        <taxon>Liliopsida</taxon>
        <taxon>Poales</taxon>
        <taxon>Poaceae</taxon>
        <taxon>PACMAD clade</taxon>
        <taxon>Panicoideae</taxon>
        <taxon>Andropogonodae</taxon>
        <taxon>Paspaleae</taxon>
        <taxon>Paspalinae</taxon>
        <taxon>Paspalum</taxon>
    </lineage>
</organism>
<reference evidence="2 3" key="1">
    <citation type="submission" date="2024-02" db="EMBL/GenBank/DDBJ databases">
        <title>High-quality chromosome-scale genome assembly of Pensacola bahiagrass (Paspalum notatum Flugge var. saurae).</title>
        <authorList>
            <person name="Vega J.M."/>
            <person name="Podio M."/>
            <person name="Orjuela J."/>
            <person name="Siena L.A."/>
            <person name="Pessino S.C."/>
            <person name="Combes M.C."/>
            <person name="Mariac C."/>
            <person name="Albertini E."/>
            <person name="Pupilli F."/>
            <person name="Ortiz J.P.A."/>
            <person name="Leblanc O."/>
        </authorList>
    </citation>
    <scope>NUCLEOTIDE SEQUENCE [LARGE SCALE GENOMIC DNA]</scope>
    <source>
        <strain evidence="2">R1</strain>
        <tissue evidence="2">Leaf</tissue>
    </source>
</reference>
<feature type="region of interest" description="Disordered" evidence="1">
    <location>
        <begin position="47"/>
        <end position="74"/>
    </location>
</feature>
<evidence type="ECO:0000313" key="3">
    <source>
        <dbReference type="Proteomes" id="UP001341281"/>
    </source>
</evidence>
<name>A0AAQ3WVS2_PASNO</name>
<sequence>MRAPGPAQSWDWEHNGLCTSRCIDEVDQLLEHLLGLVAVGFEELGEAADSATKPPPWMYTTTGSLLPAPAAGGR</sequence>
<accession>A0AAQ3WVS2</accession>
<evidence type="ECO:0000313" key="2">
    <source>
        <dbReference type="EMBL" id="WVZ74946.1"/>
    </source>
</evidence>
<gene>
    <name evidence="2" type="ORF">U9M48_023059</name>
</gene>
<protein>
    <submittedName>
        <fullName evidence="2">Uncharacterized protein</fullName>
    </submittedName>
</protein>
<dbReference type="AlphaFoldDB" id="A0AAQ3WVS2"/>
<evidence type="ECO:0000256" key="1">
    <source>
        <dbReference type="SAM" id="MobiDB-lite"/>
    </source>
</evidence>